<keyword evidence="6" id="KW-1185">Reference proteome</keyword>
<dbReference type="PANTHER" id="PTHR47991">
    <property type="entry name" value="OXOGLUTARATE/IRON-DEPENDENT DIOXYGENASE"/>
    <property type="match status" value="1"/>
</dbReference>
<keyword evidence="3" id="KW-0408">Iron</keyword>
<dbReference type="SUPFAM" id="SSF51197">
    <property type="entry name" value="Clavaminate synthase-like"/>
    <property type="match status" value="1"/>
</dbReference>
<dbReference type="InterPro" id="IPR050295">
    <property type="entry name" value="Plant_2OG-oxidoreductases"/>
</dbReference>
<dbReference type="Proteomes" id="UP001359559">
    <property type="component" value="Unassembled WGS sequence"/>
</dbReference>
<dbReference type="InterPro" id="IPR027443">
    <property type="entry name" value="IPNS-like_sf"/>
</dbReference>
<keyword evidence="2" id="KW-0847">Vitamin C</keyword>
<proteinExistence type="predicted"/>
<dbReference type="GO" id="GO:0031418">
    <property type="term" value="F:L-ascorbic acid binding"/>
    <property type="evidence" value="ECO:0007669"/>
    <property type="project" value="UniProtKB-KW"/>
</dbReference>
<protein>
    <recommendedName>
        <fullName evidence="4">Non-haem dioxygenase N-terminal domain-containing protein</fullName>
    </recommendedName>
</protein>
<evidence type="ECO:0000259" key="4">
    <source>
        <dbReference type="Pfam" id="PF14226"/>
    </source>
</evidence>
<comment type="caution">
    <text evidence="5">The sequence shown here is derived from an EMBL/GenBank/DDBJ whole genome shotgun (WGS) entry which is preliminary data.</text>
</comment>
<keyword evidence="1" id="KW-0479">Metal-binding</keyword>
<evidence type="ECO:0000256" key="1">
    <source>
        <dbReference type="ARBA" id="ARBA00022723"/>
    </source>
</evidence>
<sequence length="156" mass="17917">MVSEAVFSSVQELVKKSLSSVPQRYVQPSSPNFQDKTFCHEIPTIGLKKLMHNASQVLELDKLNSACTDWGFFQLLDHGISPLVLETLKYEIEGFFRLPFEEKMKYKIRPGDVEGYGAVMISEDQKLDWGDRLYMTTNPLSRRNPYLLPELPSSLR</sequence>
<dbReference type="EMBL" id="JAYKXN010000003">
    <property type="protein sequence ID" value="KAK7303054.1"/>
    <property type="molecule type" value="Genomic_DNA"/>
</dbReference>
<dbReference type="InterPro" id="IPR026992">
    <property type="entry name" value="DIOX_N"/>
</dbReference>
<dbReference type="GO" id="GO:0046872">
    <property type="term" value="F:metal ion binding"/>
    <property type="evidence" value="ECO:0007669"/>
    <property type="project" value="UniProtKB-KW"/>
</dbReference>
<dbReference type="Pfam" id="PF14226">
    <property type="entry name" value="DIOX_N"/>
    <property type="match status" value="1"/>
</dbReference>
<evidence type="ECO:0000256" key="3">
    <source>
        <dbReference type="ARBA" id="ARBA00023004"/>
    </source>
</evidence>
<accession>A0AAN9JSY2</accession>
<evidence type="ECO:0000313" key="6">
    <source>
        <dbReference type="Proteomes" id="UP001359559"/>
    </source>
</evidence>
<name>A0AAN9JSY2_CLITE</name>
<evidence type="ECO:0000256" key="2">
    <source>
        <dbReference type="ARBA" id="ARBA00022896"/>
    </source>
</evidence>
<dbReference type="AlphaFoldDB" id="A0AAN9JSY2"/>
<reference evidence="5 6" key="1">
    <citation type="submission" date="2024-01" db="EMBL/GenBank/DDBJ databases">
        <title>The genomes of 5 underutilized Papilionoideae crops provide insights into root nodulation and disease resistance.</title>
        <authorList>
            <person name="Yuan L."/>
        </authorList>
    </citation>
    <scope>NUCLEOTIDE SEQUENCE [LARGE SCALE GENOMIC DNA]</scope>
    <source>
        <strain evidence="5">LY-2023</strain>
        <tissue evidence="5">Leaf</tissue>
    </source>
</reference>
<gene>
    <name evidence="5" type="ORF">RJT34_13953</name>
</gene>
<feature type="domain" description="Non-haem dioxygenase N-terminal" evidence="4">
    <location>
        <begin position="42"/>
        <end position="142"/>
    </location>
</feature>
<dbReference type="Gene3D" id="2.60.120.330">
    <property type="entry name" value="B-lactam Antibiotic, Isopenicillin N Synthase, Chain"/>
    <property type="match status" value="1"/>
</dbReference>
<organism evidence="5 6">
    <name type="scientific">Clitoria ternatea</name>
    <name type="common">Butterfly pea</name>
    <dbReference type="NCBI Taxonomy" id="43366"/>
    <lineage>
        <taxon>Eukaryota</taxon>
        <taxon>Viridiplantae</taxon>
        <taxon>Streptophyta</taxon>
        <taxon>Embryophyta</taxon>
        <taxon>Tracheophyta</taxon>
        <taxon>Spermatophyta</taxon>
        <taxon>Magnoliopsida</taxon>
        <taxon>eudicotyledons</taxon>
        <taxon>Gunneridae</taxon>
        <taxon>Pentapetalae</taxon>
        <taxon>rosids</taxon>
        <taxon>fabids</taxon>
        <taxon>Fabales</taxon>
        <taxon>Fabaceae</taxon>
        <taxon>Papilionoideae</taxon>
        <taxon>50 kb inversion clade</taxon>
        <taxon>NPAAA clade</taxon>
        <taxon>indigoferoid/millettioid clade</taxon>
        <taxon>Phaseoleae</taxon>
        <taxon>Clitoria</taxon>
    </lineage>
</organism>
<evidence type="ECO:0000313" key="5">
    <source>
        <dbReference type="EMBL" id="KAK7303054.1"/>
    </source>
</evidence>